<name>A0A1Y1V2C7_9FUNG</name>
<evidence type="ECO:0000256" key="1">
    <source>
        <dbReference type="ARBA" id="ARBA00006395"/>
    </source>
</evidence>
<accession>A0A1Y1V2C7</accession>
<dbReference type="GO" id="GO:0000724">
    <property type="term" value="P:double-strand break repair via homologous recombination"/>
    <property type="evidence" value="ECO:0007669"/>
    <property type="project" value="TreeGrafter"/>
</dbReference>
<sequence length="224" mass="25933">MFDNIVINPEWLRHCKDYCKSMNLNDHDTSLEIYKNFIHSDLKTSLSEPKLPENSNTLTTQKIDKIYLLQIIDIVEIGISSQSILQEIEDLISERKTNPSKPINLKKSMLKLTLSDGQRIIYAIENSPIQQFHLDMHLGAKMYVKHAEAVRGVLLLNPHNIEFLGGYIQNLFQNDILTYLQEKLKDILKNGNKKRIVKNIRTITFNNDNNNNNNNSSNKRIRTA</sequence>
<reference evidence="4 5" key="1">
    <citation type="submission" date="2016-08" db="EMBL/GenBank/DDBJ databases">
        <title>Genomes of anaerobic fungi encode conserved fungal cellulosomes for biomass hydrolysis.</title>
        <authorList>
            <consortium name="DOE Joint Genome Institute"/>
            <person name="Haitjema C.H."/>
            <person name="Gilmore S.P."/>
            <person name="Henske J.K."/>
            <person name="Solomon K.V."/>
            <person name="De Groot R."/>
            <person name="Kuo A."/>
            <person name="Mondo S.J."/>
            <person name="Salamov A.A."/>
            <person name="Labutti K."/>
            <person name="Zhao Z."/>
            <person name="Chiniquy J."/>
            <person name="Barry K."/>
            <person name="Brewer H.M."/>
            <person name="Purvine S.O."/>
            <person name="Wright A.T."/>
            <person name="Boxma B."/>
            <person name="Van Alen T."/>
            <person name="Hackstein J.H."/>
            <person name="Baker S.E."/>
            <person name="Grigoriev I.V."/>
            <person name="O'Malley M.A."/>
        </authorList>
    </citation>
    <scope>NUCLEOTIDE SEQUENCE [LARGE SCALE GENOMIC DNA]</scope>
    <source>
        <strain evidence="5">finn</strain>
    </source>
</reference>
<comment type="similarity">
    <text evidence="1">Belongs to the RMI1 family.</text>
</comment>
<dbReference type="GO" id="GO:0016604">
    <property type="term" value="C:nuclear body"/>
    <property type="evidence" value="ECO:0007669"/>
    <property type="project" value="TreeGrafter"/>
</dbReference>
<dbReference type="Proteomes" id="UP000193719">
    <property type="component" value="Unassembled WGS sequence"/>
</dbReference>
<dbReference type="GO" id="GO:0031422">
    <property type="term" value="C:RecQ family helicase-topoisomerase III complex"/>
    <property type="evidence" value="ECO:0007669"/>
    <property type="project" value="TreeGrafter"/>
</dbReference>
<protein>
    <recommendedName>
        <fullName evidence="2">RecQ-mediated genome instability protein 1</fullName>
    </recommendedName>
</protein>
<dbReference type="GO" id="GO:0000712">
    <property type="term" value="P:resolution of meiotic recombination intermediates"/>
    <property type="evidence" value="ECO:0007669"/>
    <property type="project" value="TreeGrafter"/>
</dbReference>
<dbReference type="PANTHER" id="PTHR14790">
    <property type="entry name" value="RECQ-MEDIATED GENOME INSTABILITY PROTEIN 1 RMI1"/>
    <property type="match status" value="1"/>
</dbReference>
<dbReference type="SMART" id="SM01161">
    <property type="entry name" value="DUF1767"/>
    <property type="match status" value="1"/>
</dbReference>
<proteinExistence type="inferred from homology"/>
<evidence type="ECO:0000259" key="3">
    <source>
        <dbReference type="Pfam" id="PF08585"/>
    </source>
</evidence>
<evidence type="ECO:0000256" key="2">
    <source>
        <dbReference type="ARBA" id="ARBA00018987"/>
    </source>
</evidence>
<keyword evidence="5" id="KW-1185">Reference proteome</keyword>
<dbReference type="AlphaFoldDB" id="A0A1Y1V2C7"/>
<gene>
    <name evidence="4" type="ORF">BCR36DRAFT_414466</name>
</gene>
<evidence type="ECO:0000313" key="4">
    <source>
        <dbReference type="EMBL" id="ORX45605.1"/>
    </source>
</evidence>
<dbReference type="EMBL" id="MCFH01000039">
    <property type="protein sequence ID" value="ORX45605.1"/>
    <property type="molecule type" value="Genomic_DNA"/>
</dbReference>
<dbReference type="OrthoDB" id="341511at2759"/>
<dbReference type="Pfam" id="PF08585">
    <property type="entry name" value="RMI1_N_C"/>
    <property type="match status" value="1"/>
</dbReference>
<comment type="caution">
    <text evidence="4">The sequence shown here is derived from an EMBL/GenBank/DDBJ whole genome shotgun (WGS) entry which is preliminary data.</text>
</comment>
<dbReference type="InterPro" id="IPR013894">
    <property type="entry name" value="RMI1_OB"/>
</dbReference>
<dbReference type="PANTHER" id="PTHR14790:SF15">
    <property type="entry name" value="RECQ-MEDIATED GENOME INSTABILITY PROTEIN 1"/>
    <property type="match status" value="1"/>
</dbReference>
<dbReference type="STRING" id="1754191.A0A1Y1V2C7"/>
<dbReference type="Gene3D" id="2.40.50.770">
    <property type="entry name" value="RecQ-mediated genome instability protein Rmi1, C-terminal domain"/>
    <property type="match status" value="1"/>
</dbReference>
<feature type="domain" description="RecQ mediated genome instability protein 1 OB-fold" evidence="3">
    <location>
        <begin position="52"/>
        <end position="174"/>
    </location>
</feature>
<evidence type="ECO:0000313" key="5">
    <source>
        <dbReference type="Proteomes" id="UP000193719"/>
    </source>
</evidence>
<dbReference type="InterPro" id="IPR042470">
    <property type="entry name" value="RMI1_N_C_sf"/>
</dbReference>
<reference evidence="4 5" key="2">
    <citation type="submission" date="2016-08" db="EMBL/GenBank/DDBJ databases">
        <title>Pervasive Adenine N6-methylation of Active Genes in Fungi.</title>
        <authorList>
            <consortium name="DOE Joint Genome Institute"/>
            <person name="Mondo S.J."/>
            <person name="Dannebaum R.O."/>
            <person name="Kuo R.C."/>
            <person name="Labutti K."/>
            <person name="Haridas S."/>
            <person name="Kuo A."/>
            <person name="Salamov A."/>
            <person name="Ahrendt S.R."/>
            <person name="Lipzen A."/>
            <person name="Sullivan W."/>
            <person name="Andreopoulos W.B."/>
            <person name="Clum A."/>
            <person name="Lindquist E."/>
            <person name="Daum C."/>
            <person name="Ramamoorthy G.K."/>
            <person name="Gryganskyi A."/>
            <person name="Culley D."/>
            <person name="Magnuson J.K."/>
            <person name="James T.Y."/>
            <person name="O'Malley M.A."/>
            <person name="Stajich J.E."/>
            <person name="Spatafora J.W."/>
            <person name="Visel A."/>
            <person name="Grigoriev I.V."/>
        </authorList>
    </citation>
    <scope>NUCLEOTIDE SEQUENCE [LARGE SCALE GENOMIC DNA]</scope>
    <source>
        <strain evidence="5">finn</strain>
    </source>
</reference>
<organism evidence="4 5">
    <name type="scientific">Piromyces finnis</name>
    <dbReference type="NCBI Taxonomy" id="1754191"/>
    <lineage>
        <taxon>Eukaryota</taxon>
        <taxon>Fungi</taxon>
        <taxon>Fungi incertae sedis</taxon>
        <taxon>Chytridiomycota</taxon>
        <taxon>Chytridiomycota incertae sedis</taxon>
        <taxon>Neocallimastigomycetes</taxon>
        <taxon>Neocallimastigales</taxon>
        <taxon>Neocallimastigaceae</taxon>
        <taxon>Piromyces</taxon>
    </lineage>
</organism>